<comment type="similarity">
    <text evidence="1">Belongs to the CDPF1 family.</text>
</comment>
<feature type="domain" description="Cysteine-rich DPF motif" evidence="3">
    <location>
        <begin position="44"/>
        <end position="135"/>
    </location>
</feature>
<keyword evidence="5" id="KW-1185">Reference proteome</keyword>
<evidence type="ECO:0000256" key="1">
    <source>
        <dbReference type="ARBA" id="ARBA00007917"/>
    </source>
</evidence>
<gene>
    <name evidence="4" type="ORF">APZ42_029169</name>
</gene>
<accession>A0A0P5UTI5</accession>
<dbReference type="PANTHER" id="PTHR31849">
    <property type="entry name" value="CYSTEINE-RICH PDF MOTIF DOMAIN-CONTAINING PROTEIN 1"/>
    <property type="match status" value="1"/>
</dbReference>
<reference evidence="4 5" key="1">
    <citation type="submission" date="2016-03" db="EMBL/GenBank/DDBJ databases">
        <title>EvidentialGene: Evidence-directed Construction of Genes on Genomes.</title>
        <authorList>
            <person name="Gilbert D.G."/>
            <person name="Choi J.-H."/>
            <person name="Mockaitis K."/>
            <person name="Colbourne J."/>
            <person name="Pfrender M."/>
        </authorList>
    </citation>
    <scope>NUCLEOTIDE SEQUENCE [LARGE SCALE GENOMIC DNA]</scope>
    <source>
        <strain evidence="4 5">Xinb3</strain>
        <tissue evidence="4">Complete organism</tissue>
    </source>
</reference>
<dbReference type="Pfam" id="PF10170">
    <property type="entry name" value="C6_DPF"/>
    <property type="match status" value="1"/>
</dbReference>
<evidence type="ECO:0000313" key="5">
    <source>
        <dbReference type="Proteomes" id="UP000076858"/>
    </source>
</evidence>
<dbReference type="PANTHER" id="PTHR31849:SF1">
    <property type="entry name" value="CYSTEINE-RICH DPF MOTIF DOMAIN-CONTAINING PROTEIN 1"/>
    <property type="match status" value="1"/>
</dbReference>
<evidence type="ECO:0000259" key="3">
    <source>
        <dbReference type="Pfam" id="PF10170"/>
    </source>
</evidence>
<dbReference type="AlphaFoldDB" id="A0A0P5UTI5"/>
<proteinExistence type="inferred from homology"/>
<name>A0A0P5UTI5_9CRUS</name>
<sequence length="144" mass="16300">MESIDPVKQEPIDCDSEIGGLSPVEIVKPNEEKKPEQIEEGGQFQCALCGWSERYHGHGTSLPFARGIVFNEDAYAMRDPFVPYGQNLYFFLGAPCSGCTRLVCANCSLFYFKRFCRECALQNVLHFPAEVQKKIHELETNKSQ</sequence>
<dbReference type="EMBL" id="LRGB01002544">
    <property type="protein sequence ID" value="KZS07189.1"/>
    <property type="molecule type" value="Genomic_DNA"/>
</dbReference>
<dbReference type="STRING" id="35525.A0A0P5UTI5"/>
<evidence type="ECO:0000313" key="4">
    <source>
        <dbReference type="EMBL" id="KZS07189.1"/>
    </source>
</evidence>
<dbReference type="Proteomes" id="UP000076858">
    <property type="component" value="Unassembled WGS sequence"/>
</dbReference>
<dbReference type="InterPro" id="IPR018785">
    <property type="entry name" value="CDPF1_dom"/>
</dbReference>
<evidence type="ECO:0000256" key="2">
    <source>
        <dbReference type="ARBA" id="ARBA00014801"/>
    </source>
</evidence>
<organism evidence="4 5">
    <name type="scientific">Daphnia magna</name>
    <dbReference type="NCBI Taxonomy" id="35525"/>
    <lineage>
        <taxon>Eukaryota</taxon>
        <taxon>Metazoa</taxon>
        <taxon>Ecdysozoa</taxon>
        <taxon>Arthropoda</taxon>
        <taxon>Crustacea</taxon>
        <taxon>Branchiopoda</taxon>
        <taxon>Diplostraca</taxon>
        <taxon>Cladocera</taxon>
        <taxon>Anomopoda</taxon>
        <taxon>Daphniidae</taxon>
        <taxon>Daphnia</taxon>
    </lineage>
</organism>
<dbReference type="PRINTS" id="PR01995">
    <property type="entry name" value="UPF0595"/>
</dbReference>
<dbReference type="InterPro" id="IPR042426">
    <property type="entry name" value="CDPF1"/>
</dbReference>
<comment type="caution">
    <text evidence="4">The sequence shown here is derived from an EMBL/GenBank/DDBJ whole genome shotgun (WGS) entry which is preliminary data.</text>
</comment>
<protein>
    <recommendedName>
        <fullName evidence="2">Cysteine-rich DPF motif domain-containing protein 1</fullName>
    </recommendedName>
</protein>